<dbReference type="Proteomes" id="UP000572863">
    <property type="component" value="Unassembled WGS sequence"/>
</dbReference>
<name>A0ABX2R0J2_9PSED</name>
<reference evidence="1 2" key="1">
    <citation type="submission" date="2020-04" db="EMBL/GenBank/DDBJ databases">
        <title>Molecular characterization of pseudomonads from Agaricus bisporus reveal novel blotch 2 pathogens in Western Europe.</title>
        <authorList>
            <person name="Taparia T."/>
            <person name="Krijger M."/>
            <person name="Haynes E."/>
            <person name="Elpinstone J.G."/>
            <person name="Noble R."/>
            <person name="Van Der Wolf J."/>
        </authorList>
    </citation>
    <scope>NUCLEOTIDE SEQUENCE [LARGE SCALE GENOMIC DNA]</scope>
    <source>
        <strain evidence="1 2">P7774</strain>
    </source>
</reference>
<sequence>MKPFKQQWLLLKHSVPIAPVLGDRVFSLEQNPGFELVEVKPGYIKARFIERFELMESVNDPFGLADDVLAVRYVHFDFTMEQIGLDVSLVKIVKPPASLKSFVKLLAQSFGFSVVVKRVFFDLWSVYEAMSSNSSVDRLYIKKVVASQIPISVDAVARVEIVSAGDAVSDLKKAYGASGVRLDRLLMSARISFEDEYLELSSTGSIYCSGGIDPILTSLVKVDF</sequence>
<keyword evidence="2" id="KW-1185">Reference proteome</keyword>
<evidence type="ECO:0000313" key="2">
    <source>
        <dbReference type="Proteomes" id="UP000572863"/>
    </source>
</evidence>
<organism evidence="1 2">
    <name type="scientific">Pseudomonas reactans</name>
    <dbReference type="NCBI Taxonomy" id="117680"/>
    <lineage>
        <taxon>Bacteria</taxon>
        <taxon>Pseudomonadati</taxon>
        <taxon>Pseudomonadota</taxon>
        <taxon>Gammaproteobacteria</taxon>
        <taxon>Pseudomonadales</taxon>
        <taxon>Pseudomonadaceae</taxon>
        <taxon>Pseudomonas</taxon>
    </lineage>
</organism>
<evidence type="ECO:0000313" key="1">
    <source>
        <dbReference type="EMBL" id="NWD96183.1"/>
    </source>
</evidence>
<dbReference type="RefSeq" id="WP_177060217.1">
    <property type="nucleotide sequence ID" value="NZ_JACARY010000035.1"/>
</dbReference>
<dbReference type="EMBL" id="JACARY010000035">
    <property type="protein sequence ID" value="NWD96183.1"/>
    <property type="molecule type" value="Genomic_DNA"/>
</dbReference>
<accession>A0ABX2R0J2</accession>
<proteinExistence type="predicted"/>
<gene>
    <name evidence="1" type="ORF">HX871_17290</name>
</gene>
<protein>
    <submittedName>
        <fullName evidence="1">Uncharacterized protein</fullName>
    </submittedName>
</protein>
<comment type="caution">
    <text evidence="1">The sequence shown here is derived from an EMBL/GenBank/DDBJ whole genome shotgun (WGS) entry which is preliminary data.</text>
</comment>